<dbReference type="Gene3D" id="2.20.25.10">
    <property type="match status" value="1"/>
</dbReference>
<evidence type="ECO:0000256" key="10">
    <source>
        <dbReference type="PROSITE-ProRule" id="PRU00469"/>
    </source>
</evidence>
<gene>
    <name evidence="13" type="ORF">PHET_06512</name>
</gene>
<dbReference type="InterPro" id="IPR033599">
    <property type="entry name" value="TAF1B/Rrn7"/>
</dbReference>
<keyword evidence="3" id="KW-0479">Metal-binding</keyword>
<name>A0A8J4WGQ4_9TREM</name>
<dbReference type="Proteomes" id="UP000748531">
    <property type="component" value="Unassembled WGS sequence"/>
</dbReference>
<dbReference type="SUPFAM" id="SSF57783">
    <property type="entry name" value="Zinc beta-ribbon"/>
    <property type="match status" value="1"/>
</dbReference>
<keyword evidence="4 10" id="KW-0863">Zinc-finger</keyword>
<evidence type="ECO:0000313" key="14">
    <source>
        <dbReference type="Proteomes" id="UP000748531"/>
    </source>
</evidence>
<keyword evidence="14" id="KW-1185">Reference proteome</keyword>
<feature type="region of interest" description="Disordered" evidence="11">
    <location>
        <begin position="899"/>
        <end position="936"/>
    </location>
</feature>
<dbReference type="InterPro" id="IPR013137">
    <property type="entry name" value="Znf_TFIIB"/>
</dbReference>
<comment type="similarity">
    <text evidence="2">Belongs to the RRN7/TAF1B family.</text>
</comment>
<proteinExistence type="inferred from homology"/>
<dbReference type="GO" id="GO:0042790">
    <property type="term" value="P:nucleolar large rRNA transcription by RNA polymerase I"/>
    <property type="evidence" value="ECO:0007669"/>
    <property type="project" value="TreeGrafter"/>
</dbReference>
<evidence type="ECO:0000256" key="11">
    <source>
        <dbReference type="SAM" id="MobiDB-lite"/>
    </source>
</evidence>
<comment type="subcellular location">
    <subcellularLocation>
        <location evidence="1">Nucleus</location>
        <location evidence="1">Nucleolus</location>
    </subcellularLocation>
</comment>
<dbReference type="EMBL" id="LUCH01003810">
    <property type="protein sequence ID" value="KAF5399696.1"/>
    <property type="molecule type" value="Genomic_DNA"/>
</dbReference>
<comment type="caution">
    <text evidence="13">The sequence shown here is derived from an EMBL/GenBank/DDBJ whole genome shotgun (WGS) entry which is preliminary data.</text>
</comment>
<organism evidence="13 14">
    <name type="scientific">Paragonimus heterotremus</name>
    <dbReference type="NCBI Taxonomy" id="100268"/>
    <lineage>
        <taxon>Eukaryota</taxon>
        <taxon>Metazoa</taxon>
        <taxon>Spiralia</taxon>
        <taxon>Lophotrochozoa</taxon>
        <taxon>Platyhelminthes</taxon>
        <taxon>Trematoda</taxon>
        <taxon>Digenea</taxon>
        <taxon>Plagiorchiida</taxon>
        <taxon>Troglotremata</taxon>
        <taxon>Troglotrematidae</taxon>
        <taxon>Paragonimus</taxon>
    </lineage>
</organism>
<accession>A0A8J4WGQ4</accession>
<feature type="compositionally biased region" description="Polar residues" evidence="11">
    <location>
        <begin position="915"/>
        <end position="924"/>
    </location>
</feature>
<keyword evidence="9" id="KW-0539">Nucleus</keyword>
<reference evidence="13" key="1">
    <citation type="submission" date="2019-05" db="EMBL/GenBank/DDBJ databases">
        <title>Annotation for the trematode Paragonimus heterotremus.</title>
        <authorList>
            <person name="Choi Y.-J."/>
        </authorList>
    </citation>
    <scope>NUCLEOTIDE SEQUENCE</scope>
    <source>
        <strain evidence="13">LC</strain>
    </source>
</reference>
<evidence type="ECO:0000256" key="4">
    <source>
        <dbReference type="ARBA" id="ARBA00022771"/>
    </source>
</evidence>
<dbReference type="InterPro" id="IPR048538">
    <property type="entry name" value="Rrn7_cyclin_C"/>
</dbReference>
<dbReference type="Pfam" id="PF20645">
    <property type="entry name" value="Rrn7_cyclin_C"/>
    <property type="match status" value="1"/>
</dbReference>
<evidence type="ECO:0000256" key="1">
    <source>
        <dbReference type="ARBA" id="ARBA00004604"/>
    </source>
</evidence>
<sequence length="1000" mass="111859">MKPICPNCEGTQLTEDEATGQLICLECGTATGIYEGITQSQEYTETRGLRIVGSAPLKSNRLNFSQFTDGSQVPVTSQFTTCSSQTLDKLALPSHVVTSTQQTENVDETPADQLKPLESESDDELDSFEFDKKVDEVTIFKDQTHKPRSGNRPWRLSEPITYVMRHQAVDFVRELELTGTERTRFLESVWRLWLNYLAITGELGEKAWRMASVGPGTALQALLRLERLNRVQRKNASRDSISVQRSSAARRSTLQRMLKRRSEPTDKQLKDIFNQDWMIVERRLEHFLWAGWSSLYEPNEGRESLDPFLKTLNKAKNASMFQLKKQRLKKRRSVNISEDQTQPDKVELESGLNISDQTQLKPTGDDGDFGGLTDLPPITSLKNGALVGLLASDTRSEDSSQQPDDSTSALWKECLIRKLSKADPWRRTLWRGQMVGATSRRGLLEHNLAILFFAYLSAVPTRSAVNPIAWPHLDPAFISAGSIAFTRMVTVQDLVELCKTNRLAFISTIDCLPRGLFAMHDQNLSRMFKAKRPPTLDNTALATLRLMHLLGFYQLPKLPFSWLVHRYIVTLGLPEAAHNVARLVLLRFQTVLEHSADVTTGPNLISCVPWSRLLRVEVVAMALVVIVLRLLFKLDDVSEHRLSQVAKALSALQAGSPSPSATNPSTPFDWAAWATYIDQRFGNAIDVVDESETPVIYRATTDDLARLTNVSSLLGCTEFKPGHSVGWGEGSMYQRKHAQPEGKLAISEPVRDLLSTPDKISSCLEATEPIGVDVPPACPETSQLPKTFQLTRAVHDGLSSLFRQTQLDFLLDPHVNTSQLEPEAAATPSMERSSMLTQWWRQLVDRRSDYQLVCTGSWSSESLERASSTHLARSGRTLLPEPVEQLIRTHDQILSEAFQPADSEEHDSSPPPISNADTDSSSQYAPPETSDESTVAPSETLQWLVELCTIVCGAVHTRRLLREIDGLERLLFKVTVPSRSLTIDLALYSCLDLNDLPALY</sequence>
<dbReference type="GO" id="GO:0070860">
    <property type="term" value="C:RNA polymerase I core factor complex"/>
    <property type="evidence" value="ECO:0007669"/>
    <property type="project" value="InterPro"/>
</dbReference>
<evidence type="ECO:0000313" key="13">
    <source>
        <dbReference type="EMBL" id="KAF5399696.1"/>
    </source>
</evidence>
<keyword evidence="7" id="KW-0238">DNA-binding</keyword>
<keyword evidence="8" id="KW-0804">Transcription</keyword>
<evidence type="ECO:0000256" key="8">
    <source>
        <dbReference type="ARBA" id="ARBA00023163"/>
    </source>
</evidence>
<dbReference type="PANTHER" id="PTHR31576">
    <property type="entry name" value="TATA BOX-BINDING PROTEIN-ASSOCIATED FACTOR RNA POLYMERASE I SUBUNIT B"/>
    <property type="match status" value="1"/>
</dbReference>
<feature type="compositionally biased region" description="Polar residues" evidence="11">
    <location>
        <begin position="352"/>
        <end position="361"/>
    </location>
</feature>
<evidence type="ECO:0000256" key="5">
    <source>
        <dbReference type="ARBA" id="ARBA00022833"/>
    </source>
</evidence>
<dbReference type="GO" id="GO:0005668">
    <property type="term" value="C:RNA polymerase transcription factor SL1 complex"/>
    <property type="evidence" value="ECO:0007669"/>
    <property type="project" value="TreeGrafter"/>
</dbReference>
<evidence type="ECO:0000256" key="6">
    <source>
        <dbReference type="ARBA" id="ARBA00023015"/>
    </source>
</evidence>
<dbReference type="GO" id="GO:0001164">
    <property type="term" value="F:RNA polymerase I core promoter sequence-specific DNA binding"/>
    <property type="evidence" value="ECO:0007669"/>
    <property type="project" value="InterPro"/>
</dbReference>
<dbReference type="PANTHER" id="PTHR31576:SF2">
    <property type="entry name" value="TATA BOX-BINDING PROTEIN-ASSOCIATED FACTOR RNA POLYMERASE I SUBUNIT B"/>
    <property type="match status" value="1"/>
</dbReference>
<evidence type="ECO:0000256" key="3">
    <source>
        <dbReference type="ARBA" id="ARBA00022723"/>
    </source>
</evidence>
<evidence type="ECO:0000259" key="12">
    <source>
        <dbReference type="PROSITE" id="PS51134"/>
    </source>
</evidence>
<evidence type="ECO:0000256" key="9">
    <source>
        <dbReference type="ARBA" id="ARBA00023242"/>
    </source>
</evidence>
<dbReference type="PROSITE" id="PS51134">
    <property type="entry name" value="ZF_TFIIB"/>
    <property type="match status" value="1"/>
</dbReference>
<dbReference type="AlphaFoldDB" id="A0A8J4WGQ4"/>
<evidence type="ECO:0000256" key="2">
    <source>
        <dbReference type="ARBA" id="ARBA00006899"/>
    </source>
</evidence>
<dbReference type="GO" id="GO:0008270">
    <property type="term" value="F:zinc ion binding"/>
    <property type="evidence" value="ECO:0007669"/>
    <property type="project" value="UniProtKB-KW"/>
</dbReference>
<evidence type="ECO:0000256" key="7">
    <source>
        <dbReference type="ARBA" id="ARBA00023125"/>
    </source>
</evidence>
<keyword evidence="6" id="KW-0805">Transcription regulation</keyword>
<feature type="region of interest" description="Disordered" evidence="11">
    <location>
        <begin position="332"/>
        <end position="373"/>
    </location>
</feature>
<keyword evidence="5" id="KW-0862">Zinc</keyword>
<protein>
    <submittedName>
        <fullName evidence="13">TFIIB zinc-binding protein</fullName>
    </submittedName>
</protein>
<feature type="domain" description="TFIIB-type" evidence="12">
    <location>
        <begin position="1"/>
        <end position="32"/>
    </location>
</feature>
<dbReference type="OrthoDB" id="10069252at2759"/>